<dbReference type="InterPro" id="IPR010666">
    <property type="entry name" value="Znf_GRF"/>
</dbReference>
<evidence type="ECO:0000313" key="6">
    <source>
        <dbReference type="Proteomes" id="UP000694930"/>
    </source>
</evidence>
<dbReference type="RefSeq" id="XP_015084683.1">
    <property type="nucleotide sequence ID" value="XM_015229197.2"/>
</dbReference>
<evidence type="ECO:0000256" key="1">
    <source>
        <dbReference type="ARBA" id="ARBA00022723"/>
    </source>
</evidence>
<sequence length="115" mass="14025">MHCVGDLERFIKFYGKQDQRWCSLFDNFIIFPKKIRFSLKISNAMLNRICNDVNDSMLRVKLQCKHGDLQLVQTSWSEHNPTQRFWCCPRYREDACNFFRWRDRQEVEYDASTLF</sequence>
<keyword evidence="3" id="KW-0862">Zinc</keyword>
<evidence type="ECO:0000313" key="7">
    <source>
        <dbReference type="RefSeq" id="XP_015084683.1"/>
    </source>
</evidence>
<evidence type="ECO:0000256" key="2">
    <source>
        <dbReference type="ARBA" id="ARBA00022771"/>
    </source>
</evidence>
<reference evidence="7" key="2">
    <citation type="submission" date="2025-08" db="UniProtKB">
        <authorList>
            <consortium name="RefSeq"/>
        </authorList>
    </citation>
    <scope>IDENTIFICATION</scope>
</reference>
<dbReference type="GeneID" id="107028148"/>
<gene>
    <name evidence="7" type="primary">LOC107028148</name>
</gene>
<proteinExistence type="predicted"/>
<protein>
    <submittedName>
        <fullName evidence="7">Uncharacterized protein LOC107028148</fullName>
    </submittedName>
</protein>
<dbReference type="PROSITE" id="PS51999">
    <property type="entry name" value="ZF_GRF"/>
    <property type="match status" value="1"/>
</dbReference>
<name>A0ABM1HF68_SOLPN</name>
<dbReference type="Pfam" id="PF06839">
    <property type="entry name" value="Zn_ribbon_GRF"/>
    <property type="match status" value="1"/>
</dbReference>
<keyword evidence="2 4" id="KW-0863">Zinc-finger</keyword>
<dbReference type="Proteomes" id="UP000694930">
    <property type="component" value="Chromosome 8"/>
</dbReference>
<feature type="domain" description="GRF-type" evidence="5">
    <location>
        <begin position="64"/>
        <end position="105"/>
    </location>
</feature>
<accession>A0ABM1HF68</accession>
<organism evidence="6 7">
    <name type="scientific">Solanum pennellii</name>
    <name type="common">Tomato</name>
    <name type="synonym">Lycopersicon pennellii</name>
    <dbReference type="NCBI Taxonomy" id="28526"/>
    <lineage>
        <taxon>Eukaryota</taxon>
        <taxon>Viridiplantae</taxon>
        <taxon>Streptophyta</taxon>
        <taxon>Embryophyta</taxon>
        <taxon>Tracheophyta</taxon>
        <taxon>Spermatophyta</taxon>
        <taxon>Magnoliopsida</taxon>
        <taxon>eudicotyledons</taxon>
        <taxon>Gunneridae</taxon>
        <taxon>Pentapetalae</taxon>
        <taxon>asterids</taxon>
        <taxon>lamiids</taxon>
        <taxon>Solanales</taxon>
        <taxon>Solanaceae</taxon>
        <taxon>Solanoideae</taxon>
        <taxon>Solaneae</taxon>
        <taxon>Solanum</taxon>
        <taxon>Solanum subgen. Lycopersicon</taxon>
    </lineage>
</organism>
<keyword evidence="1" id="KW-0479">Metal-binding</keyword>
<evidence type="ECO:0000259" key="5">
    <source>
        <dbReference type="PROSITE" id="PS51999"/>
    </source>
</evidence>
<keyword evidence="6" id="KW-1185">Reference proteome</keyword>
<evidence type="ECO:0000256" key="4">
    <source>
        <dbReference type="PROSITE-ProRule" id="PRU01343"/>
    </source>
</evidence>
<evidence type="ECO:0000256" key="3">
    <source>
        <dbReference type="ARBA" id="ARBA00022833"/>
    </source>
</evidence>
<reference evidence="6" key="1">
    <citation type="journal article" date="2014" name="Nat. Genet.">
        <title>The genome of the stress-tolerant wild tomato species Solanum pennellii.</title>
        <authorList>
            <person name="Bolger A."/>
            <person name="Scossa F."/>
            <person name="Bolger M.E."/>
            <person name="Lanz C."/>
            <person name="Maumus F."/>
            <person name="Tohge T."/>
            <person name="Quesneville H."/>
            <person name="Alseekh S."/>
            <person name="Sorensen I."/>
            <person name="Lichtenstein G."/>
            <person name="Fich E.A."/>
            <person name="Conte M."/>
            <person name="Keller H."/>
            <person name="Schneeberger K."/>
            <person name="Schwacke R."/>
            <person name="Ofner I."/>
            <person name="Vrebalov J."/>
            <person name="Xu Y."/>
            <person name="Osorio S."/>
            <person name="Aflitos S.A."/>
            <person name="Schijlen E."/>
            <person name="Jimenez-Gomez J.M."/>
            <person name="Ryngajllo M."/>
            <person name="Kimura S."/>
            <person name="Kumar R."/>
            <person name="Koenig D."/>
            <person name="Headland L.R."/>
            <person name="Maloof J.N."/>
            <person name="Sinha N."/>
            <person name="van Ham R.C."/>
            <person name="Lankhorst R.K."/>
            <person name="Mao L."/>
            <person name="Vogel A."/>
            <person name="Arsova B."/>
            <person name="Panstruga R."/>
            <person name="Fei Z."/>
            <person name="Rose J.K."/>
            <person name="Zamir D."/>
            <person name="Carrari F."/>
            <person name="Giovannoni J.J."/>
            <person name="Weigel D."/>
            <person name="Usadel B."/>
            <person name="Fernie A.R."/>
        </authorList>
    </citation>
    <scope>NUCLEOTIDE SEQUENCE [LARGE SCALE GENOMIC DNA]</scope>
    <source>
        <strain evidence="6">cv. LA0716</strain>
    </source>
</reference>